<sequence>MNTPKSFAALRAAWEPLACRFCILALHHVVLARALCAAAMVAVSLLVGCAALPGDVHRVASQARTDLGGSALARIAAASLPGPDGATSDISDVSGVRLLPDGDQAFDARIALAQAARHTVDAQYYVVADDTSGRQFLRELRDAAQRGVRVRLLVDDLYTGGDHELLAGLAAHANVEVRVFNPLPVRSGGLRTRVLLSLHEIGRVNRRMHNKLFIVDNSFAITGGRNIADEYFGRSKPANFIDMDALLAGPAVRALSASFDAFWNGPLSYPFEAIEAGTRPAPAHARERFAALVRDLGRFTPPADERDALGRGPVGAQLAQGRVDLVPAKVRVVADAVAQGPAAGDAGGSVEEAGGPEGREGAVMAANLALFRTARSEVLVVSPYFVPMPRMIEALTHASREGVRVSVMTNSLATTDEPLVHYGYARYRSALLKMGAALYELMPASEPHPAWSDTESGRGSLGRLHAKLAVVDRRWFYVGSMNMDRRSAHCNTELGLIVDSPALAGELTDLIQRVRMPASFTVSESPRRGGLQWSFLRDGRHWVLHREPESNWAQRLRWSMLSLVVDEDFL</sequence>
<reference evidence="2 3" key="1">
    <citation type="submission" date="2015-03" db="EMBL/GenBank/DDBJ databases">
        <title>Genome sequence of Variovorax paradoxus TBEA6.</title>
        <authorList>
            <person name="Poehlein A."/>
            <person name="Schuldes J."/>
            <person name="Wuebbeler J.H."/>
            <person name="Hiessl S."/>
            <person name="Steinbuechel A."/>
            <person name="Daniel R."/>
        </authorList>
    </citation>
    <scope>NUCLEOTIDE SEQUENCE [LARGE SCALE GENOMIC DNA]</scope>
    <source>
        <strain evidence="2 3">TBEA6</strain>
    </source>
</reference>
<dbReference type="Gene3D" id="3.30.870.10">
    <property type="entry name" value="Endonuclease Chain A"/>
    <property type="match status" value="2"/>
</dbReference>
<dbReference type="SUPFAM" id="SSF56024">
    <property type="entry name" value="Phospholipase D/nuclease"/>
    <property type="match status" value="2"/>
</dbReference>
<dbReference type="SMART" id="SM00155">
    <property type="entry name" value="PLDc"/>
    <property type="match status" value="2"/>
</dbReference>
<evidence type="ECO:0000313" key="2">
    <source>
        <dbReference type="EMBL" id="KLN52912.1"/>
    </source>
</evidence>
<dbReference type="PANTHER" id="PTHR21248:SF12">
    <property type="entry name" value="CARDIOLIPIN SYNTHASE C"/>
    <property type="match status" value="1"/>
</dbReference>
<dbReference type="GO" id="GO:0032049">
    <property type="term" value="P:cardiolipin biosynthetic process"/>
    <property type="evidence" value="ECO:0007669"/>
    <property type="project" value="UniProtKB-ARBA"/>
</dbReference>
<keyword evidence="3" id="KW-1185">Reference proteome</keyword>
<dbReference type="EC" id="2.7.8.-" evidence="2"/>
<comment type="caution">
    <text evidence="2">The sequence shown here is derived from an EMBL/GenBank/DDBJ whole genome shotgun (WGS) entry which is preliminary data.</text>
</comment>
<dbReference type="EMBL" id="JZWI01000042">
    <property type="protein sequence ID" value="KLN52912.1"/>
    <property type="molecule type" value="Genomic_DNA"/>
</dbReference>
<accession>A0A0H2LWQ6</accession>
<name>A0A0H2LWQ6_VARPD</name>
<dbReference type="InterPro" id="IPR001736">
    <property type="entry name" value="PLipase_D/transphosphatidylase"/>
</dbReference>
<organism evidence="2 3">
    <name type="scientific">Variovorax paradoxus</name>
    <dbReference type="NCBI Taxonomy" id="34073"/>
    <lineage>
        <taxon>Bacteria</taxon>
        <taxon>Pseudomonadati</taxon>
        <taxon>Pseudomonadota</taxon>
        <taxon>Betaproteobacteria</taxon>
        <taxon>Burkholderiales</taxon>
        <taxon>Comamonadaceae</taxon>
        <taxon>Variovorax</taxon>
    </lineage>
</organism>
<dbReference type="CDD" id="cd09113">
    <property type="entry name" value="PLDc_ymdC_like_2"/>
    <property type="match status" value="1"/>
</dbReference>
<dbReference type="AlphaFoldDB" id="A0A0H2LWQ6"/>
<protein>
    <submittedName>
        <fullName evidence="2">Cardiolipin synthase</fullName>
        <ecNumber evidence="2">2.7.8.-</ecNumber>
    </submittedName>
</protein>
<dbReference type="Pfam" id="PF13091">
    <property type="entry name" value="PLDc_2"/>
    <property type="match status" value="2"/>
</dbReference>
<dbReference type="PATRIC" id="fig|34073.19.peg.6145"/>
<feature type="domain" description="PLD phosphodiesterase" evidence="1">
    <location>
        <begin position="460"/>
        <end position="487"/>
    </location>
</feature>
<proteinExistence type="predicted"/>
<dbReference type="GO" id="GO:0030572">
    <property type="term" value="F:phosphatidyltransferase activity"/>
    <property type="evidence" value="ECO:0007669"/>
    <property type="project" value="UniProtKB-ARBA"/>
</dbReference>
<dbReference type="CDD" id="cd09111">
    <property type="entry name" value="PLDc_ymdC_like_1"/>
    <property type="match status" value="1"/>
</dbReference>
<keyword evidence="2" id="KW-0808">Transferase</keyword>
<dbReference type="PROSITE" id="PS50035">
    <property type="entry name" value="PLD"/>
    <property type="match status" value="2"/>
</dbReference>
<feature type="domain" description="PLD phosphodiesterase" evidence="1">
    <location>
        <begin position="204"/>
        <end position="231"/>
    </location>
</feature>
<evidence type="ECO:0000259" key="1">
    <source>
        <dbReference type="PROSITE" id="PS50035"/>
    </source>
</evidence>
<dbReference type="InterPro" id="IPR025202">
    <property type="entry name" value="PLD-like_dom"/>
</dbReference>
<gene>
    <name evidence="2" type="primary">cls3</name>
    <name evidence="2" type="ORF">VPARA_59850</name>
</gene>
<evidence type="ECO:0000313" key="3">
    <source>
        <dbReference type="Proteomes" id="UP000035170"/>
    </source>
</evidence>
<dbReference type="Proteomes" id="UP000035170">
    <property type="component" value="Unassembled WGS sequence"/>
</dbReference>
<dbReference type="PANTHER" id="PTHR21248">
    <property type="entry name" value="CARDIOLIPIN SYNTHASE"/>
    <property type="match status" value="1"/>
</dbReference>
<dbReference type="RefSeq" id="WP_053063363.1">
    <property type="nucleotide sequence ID" value="NZ_JZWI01000042.1"/>
</dbReference>